<organism evidence="2 3">
    <name type="scientific">Shewanella baltica (strain OS195)</name>
    <dbReference type="NCBI Taxonomy" id="399599"/>
    <lineage>
        <taxon>Bacteria</taxon>
        <taxon>Pseudomonadati</taxon>
        <taxon>Pseudomonadota</taxon>
        <taxon>Gammaproteobacteria</taxon>
        <taxon>Alteromonadales</taxon>
        <taxon>Shewanellaceae</taxon>
        <taxon>Shewanella</taxon>
    </lineage>
</organism>
<reference evidence="2 3" key="1">
    <citation type="submission" date="2007-11" db="EMBL/GenBank/DDBJ databases">
        <title>Complete sequence of chromosome of Shewanella baltica OS195.</title>
        <authorList>
            <consortium name="US DOE Joint Genome Institute"/>
            <person name="Copeland A."/>
            <person name="Lucas S."/>
            <person name="Lapidus A."/>
            <person name="Barry K."/>
            <person name="Glavina del Rio T."/>
            <person name="Dalin E."/>
            <person name="Tice H."/>
            <person name="Pitluck S."/>
            <person name="Chain P."/>
            <person name="Malfatti S."/>
            <person name="Shin M."/>
            <person name="Vergez L."/>
            <person name="Schmutz J."/>
            <person name="Larimer F."/>
            <person name="Land M."/>
            <person name="Hauser L."/>
            <person name="Kyrpides N."/>
            <person name="Kim E."/>
            <person name="Brettar I."/>
            <person name="Rodrigues J."/>
            <person name="Konstantinidis K."/>
            <person name="Klappenbach J."/>
            <person name="Hofle M."/>
            <person name="Tiedje J."/>
            <person name="Richardson P."/>
        </authorList>
    </citation>
    <scope>NUCLEOTIDE SEQUENCE [LARGE SCALE GENOMIC DNA]</scope>
    <source>
        <strain evidence="2 3">OS195</strain>
    </source>
</reference>
<keyword evidence="1" id="KW-1133">Transmembrane helix</keyword>
<dbReference type="AlphaFoldDB" id="A9KTG7"/>
<dbReference type="HOGENOM" id="CLU_134481_0_0_6"/>
<evidence type="ECO:0008006" key="4">
    <source>
        <dbReference type="Google" id="ProtNLM"/>
    </source>
</evidence>
<evidence type="ECO:0000313" key="2">
    <source>
        <dbReference type="EMBL" id="ABX48508.1"/>
    </source>
</evidence>
<feature type="transmembrane region" description="Helical" evidence="1">
    <location>
        <begin position="30"/>
        <end position="49"/>
    </location>
</feature>
<keyword evidence="1" id="KW-0812">Transmembrane</keyword>
<sequence precursor="true">MKRLMLFFVFILSIPSVIIAAFVFEDIGGHILFSWFSFTLGLIGIGGILRFKEDQFLTYDIVEGTIISLDENTRYSPDHEHFRYQQIFINPVVEYFWKGKRYTRGTLINYDEQAYTRFGPQIGDKISLCVPINCPEEAIENKFLSRYIHLIIGLISIAISIALALAVLLFSY</sequence>
<feature type="transmembrane region" description="Helical" evidence="1">
    <location>
        <begin position="147"/>
        <end position="170"/>
    </location>
</feature>
<proteinExistence type="predicted"/>
<dbReference type="KEGG" id="sbn:Sbal195_1333"/>
<gene>
    <name evidence="2" type="ordered locus">Sbal195_1333</name>
</gene>
<dbReference type="EMBL" id="CP000891">
    <property type="protein sequence ID" value="ABX48508.1"/>
    <property type="molecule type" value="Genomic_DNA"/>
</dbReference>
<accession>A9KTG7</accession>
<dbReference type="RefSeq" id="WP_012196796.1">
    <property type="nucleotide sequence ID" value="NC_009997.1"/>
</dbReference>
<keyword evidence="1" id="KW-0472">Membrane</keyword>
<evidence type="ECO:0000256" key="1">
    <source>
        <dbReference type="SAM" id="Phobius"/>
    </source>
</evidence>
<dbReference type="Proteomes" id="UP000000770">
    <property type="component" value="Chromosome"/>
</dbReference>
<name>A9KTG7_SHEB9</name>
<protein>
    <recommendedName>
        <fullName evidence="4">DUF3592 domain-containing protein</fullName>
    </recommendedName>
</protein>
<dbReference type="GeneID" id="11771593"/>
<evidence type="ECO:0000313" key="3">
    <source>
        <dbReference type="Proteomes" id="UP000000770"/>
    </source>
</evidence>